<evidence type="ECO:0000313" key="7">
    <source>
        <dbReference type="Proteomes" id="UP000001369"/>
    </source>
</evidence>
<dbReference type="OrthoDB" id="9760688at2"/>
<evidence type="ECO:0000256" key="1">
    <source>
        <dbReference type="ARBA" id="ARBA00022676"/>
    </source>
</evidence>
<dbReference type="NCBIfam" id="TIGR02195">
    <property type="entry name" value="heptsyl_trn_II"/>
    <property type="match status" value="1"/>
</dbReference>
<dbReference type="InterPro" id="IPR002201">
    <property type="entry name" value="Glyco_trans_9"/>
</dbReference>
<proteinExistence type="inferred from homology"/>
<evidence type="ECO:0000313" key="6">
    <source>
        <dbReference type="EMBL" id="ACN99555.1"/>
    </source>
</evidence>
<dbReference type="Proteomes" id="UP000001369">
    <property type="component" value="Chromosome"/>
</dbReference>
<reference evidence="6 7" key="1">
    <citation type="journal article" date="2009" name="J. Bacteriol.">
        <title>Complete and draft genome sequences of six members of the Aquificales.</title>
        <authorList>
            <person name="Reysenbach A.L."/>
            <person name="Hamamura N."/>
            <person name="Podar M."/>
            <person name="Griffiths E."/>
            <person name="Ferreira S."/>
            <person name="Hochstein R."/>
            <person name="Heidelberg J."/>
            <person name="Johnson J."/>
            <person name="Mead D."/>
            <person name="Pohorille A."/>
            <person name="Sarmiento M."/>
            <person name="Schweighofer K."/>
            <person name="Seshadri R."/>
            <person name="Voytek M.A."/>
        </authorList>
    </citation>
    <scope>NUCLEOTIDE SEQUENCE [LARGE SCALE GENOMIC DNA]</scope>
    <source>
        <strain evidence="7">Az-Fu1 / DSM 15241 / OCM 825</strain>
    </source>
</reference>
<protein>
    <recommendedName>
        <fullName evidence="4">lipopolysaccharide heptosyltransferase II</fullName>
        <ecNumber evidence="4">2.4.99.24</ecNumber>
    </recommendedName>
</protein>
<organism evidence="6 7">
    <name type="scientific">Sulfurihydrogenibium azorense (strain DSM 15241 / OCM 825 / Az-Fu1)</name>
    <dbReference type="NCBI Taxonomy" id="204536"/>
    <lineage>
        <taxon>Bacteria</taxon>
        <taxon>Pseudomonadati</taxon>
        <taxon>Aquificota</taxon>
        <taxon>Aquificia</taxon>
        <taxon>Aquificales</taxon>
        <taxon>Hydrogenothermaceae</taxon>
        <taxon>Sulfurihydrogenibium</taxon>
    </lineage>
</organism>
<dbReference type="RefSeq" id="WP_012674868.1">
    <property type="nucleotide sequence ID" value="NC_012438.1"/>
</dbReference>
<dbReference type="GO" id="GO:0008713">
    <property type="term" value="F:ADP-heptose-lipopolysaccharide heptosyltransferase activity"/>
    <property type="evidence" value="ECO:0007669"/>
    <property type="project" value="UniProtKB-EC"/>
</dbReference>
<dbReference type="CDD" id="cd03789">
    <property type="entry name" value="GT9_LPS_heptosyltransferase"/>
    <property type="match status" value="1"/>
</dbReference>
<dbReference type="InterPro" id="IPR011910">
    <property type="entry name" value="RfaF"/>
</dbReference>
<dbReference type="GO" id="GO:0009244">
    <property type="term" value="P:lipopolysaccharide core region biosynthetic process"/>
    <property type="evidence" value="ECO:0007669"/>
    <property type="project" value="TreeGrafter"/>
</dbReference>
<dbReference type="HOGENOM" id="CLU_038371_3_0_0"/>
<dbReference type="GO" id="GO:0005829">
    <property type="term" value="C:cytosol"/>
    <property type="evidence" value="ECO:0007669"/>
    <property type="project" value="TreeGrafter"/>
</dbReference>
<evidence type="ECO:0000256" key="2">
    <source>
        <dbReference type="ARBA" id="ARBA00022679"/>
    </source>
</evidence>
<dbReference type="AlphaFoldDB" id="C1DT59"/>
<gene>
    <name evidence="6" type="ordered locus">SULAZ_0301</name>
</gene>
<comment type="similarity">
    <text evidence="3">Belongs to the glycosyltransferase 9 family.</text>
</comment>
<name>C1DT59_SULAA</name>
<sequence length="331" mass="37730">MKILLYQTAFLGDLILTTPLIESIKKIYPSATLTVISKPFGREVLKNNPFVDKLITFDKSKDSTLDLIKTLRREKFDIAISPHRSHRASYILFLSGIPKRIGFDKAGFSFLYTDLVPHRFDSTHEIDRNLKLLEKLPDYKPDLIEKNPKLYLTPQEDNFYKSISLKDNSYIVVAPGSKWETKRWTDKGFAAVIDTLIKKGETVVLIGSSEDLDFVEKILSKTEEKPLNLVGKTNLRQTFSLIKHSKLLISNDSAPVHMAVSFDVPVIDIYGPTVKDFGFYPYKNGVVIEVEDLRCRPCGLHGHKVCPIKTHDCMEKIKPEFVLEKVDKILS</sequence>
<evidence type="ECO:0000256" key="5">
    <source>
        <dbReference type="ARBA" id="ARBA00047503"/>
    </source>
</evidence>
<dbReference type="eggNOG" id="COG0859">
    <property type="taxonomic scope" value="Bacteria"/>
</dbReference>
<dbReference type="STRING" id="204536.SULAZ_0301"/>
<dbReference type="PANTHER" id="PTHR30160">
    <property type="entry name" value="TETRAACYLDISACCHARIDE 4'-KINASE-RELATED"/>
    <property type="match status" value="1"/>
</dbReference>
<dbReference type="KEGG" id="saf:SULAZ_0301"/>
<dbReference type="EMBL" id="CP001229">
    <property type="protein sequence ID" value="ACN99555.1"/>
    <property type="molecule type" value="Genomic_DNA"/>
</dbReference>
<evidence type="ECO:0000256" key="3">
    <source>
        <dbReference type="ARBA" id="ARBA00043995"/>
    </source>
</evidence>
<keyword evidence="7" id="KW-1185">Reference proteome</keyword>
<keyword evidence="2 6" id="KW-0808">Transferase</keyword>
<dbReference type="PANTHER" id="PTHR30160:SF1">
    <property type="entry name" value="LIPOPOLYSACCHARIDE 1,2-N-ACETYLGLUCOSAMINETRANSFERASE-RELATED"/>
    <property type="match status" value="1"/>
</dbReference>
<dbReference type="EC" id="2.4.99.24" evidence="4"/>
<dbReference type="CAZy" id="GT9">
    <property type="family name" value="Glycosyltransferase Family 9"/>
</dbReference>
<dbReference type="SUPFAM" id="SSF53756">
    <property type="entry name" value="UDP-Glycosyltransferase/glycogen phosphorylase"/>
    <property type="match status" value="1"/>
</dbReference>
<dbReference type="Gene3D" id="3.40.50.2000">
    <property type="entry name" value="Glycogen Phosphorylase B"/>
    <property type="match status" value="2"/>
</dbReference>
<accession>C1DT59</accession>
<dbReference type="Pfam" id="PF01075">
    <property type="entry name" value="Glyco_transf_9"/>
    <property type="match status" value="1"/>
</dbReference>
<dbReference type="InterPro" id="IPR051199">
    <property type="entry name" value="LPS_LOS_Heptosyltrfase"/>
</dbReference>
<evidence type="ECO:0000256" key="4">
    <source>
        <dbReference type="ARBA" id="ARBA00044042"/>
    </source>
</evidence>
<keyword evidence="1" id="KW-0328">Glycosyltransferase</keyword>
<comment type="catalytic activity">
    <reaction evidence="5">
        <text>an L-alpha-D-Hep-(1-&gt;5)-[alpha-Kdo-(2-&gt;4)]-alpha-Kdo-(2-&gt;6)-lipid A + ADP-L-glycero-beta-D-manno-heptose = an L-alpha-D-Hep-(1-&gt;3)-L-alpha-D-Hep-(1-&gt;5)-[alpha-Kdo-(2-&gt;4)]-alpha-Kdo-(2-&gt;6)-lipid A + ADP + H(+)</text>
        <dbReference type="Rhea" id="RHEA:74071"/>
        <dbReference type="ChEBI" id="CHEBI:15378"/>
        <dbReference type="ChEBI" id="CHEBI:61506"/>
        <dbReference type="ChEBI" id="CHEBI:193068"/>
        <dbReference type="ChEBI" id="CHEBI:193069"/>
        <dbReference type="ChEBI" id="CHEBI:456216"/>
        <dbReference type="EC" id="2.4.99.24"/>
    </reaction>
</comment>